<protein>
    <submittedName>
        <fullName evidence="1">Uncharacterized protein</fullName>
    </submittedName>
</protein>
<sequence>MWQITDFLFGGCGWVQWLDWLDWLDGFDLPDGFGGFDWLVRSLV</sequence>
<organism evidence="1 2">
    <name type="scientific">Pandoraea cepalis</name>
    <dbReference type="NCBI Taxonomy" id="2508294"/>
    <lineage>
        <taxon>Bacteria</taxon>
        <taxon>Pseudomonadati</taxon>
        <taxon>Pseudomonadota</taxon>
        <taxon>Betaproteobacteria</taxon>
        <taxon>Burkholderiales</taxon>
        <taxon>Burkholderiaceae</taxon>
        <taxon>Pandoraea</taxon>
    </lineage>
</organism>
<dbReference type="Proteomes" id="UP000384354">
    <property type="component" value="Unassembled WGS sequence"/>
</dbReference>
<evidence type="ECO:0000313" key="1">
    <source>
        <dbReference type="EMBL" id="VVE40323.1"/>
    </source>
</evidence>
<reference evidence="1 2" key="1">
    <citation type="submission" date="2019-08" db="EMBL/GenBank/DDBJ databases">
        <authorList>
            <person name="Peeters C."/>
        </authorList>
    </citation>
    <scope>NUCLEOTIDE SEQUENCE [LARGE SCALE GENOMIC DNA]</scope>
    <source>
        <strain evidence="1 2">LMG 31106</strain>
    </source>
</reference>
<evidence type="ECO:0000313" key="2">
    <source>
        <dbReference type="Proteomes" id="UP000384354"/>
    </source>
</evidence>
<dbReference type="AlphaFoldDB" id="A0A5E4XVL8"/>
<gene>
    <name evidence="1" type="ORF">PCE31106_04100</name>
</gene>
<dbReference type="EMBL" id="CABPSL010000020">
    <property type="protein sequence ID" value="VVE40323.1"/>
    <property type="molecule type" value="Genomic_DNA"/>
</dbReference>
<dbReference type="RefSeq" id="WP_017231421.1">
    <property type="nucleotide sequence ID" value="NZ_CABPSL010000020.1"/>
</dbReference>
<name>A0A5E4XVL8_9BURK</name>
<proteinExistence type="predicted"/>
<accession>A0A5E4XVL8</accession>